<dbReference type="EMBL" id="VBQZ03000009">
    <property type="protein sequence ID" value="MXQ81791.1"/>
    <property type="molecule type" value="Genomic_DNA"/>
</dbReference>
<feature type="region of interest" description="Disordered" evidence="1">
    <location>
        <begin position="101"/>
        <end position="125"/>
    </location>
</feature>
<evidence type="ECO:0000313" key="3">
    <source>
        <dbReference type="Proteomes" id="UP000322234"/>
    </source>
</evidence>
<evidence type="ECO:0000256" key="1">
    <source>
        <dbReference type="SAM" id="MobiDB-lite"/>
    </source>
</evidence>
<dbReference type="AlphaFoldDB" id="A0A6B0QYL2"/>
<name>A0A6B0QYL2_9CETA</name>
<reference evidence="2" key="1">
    <citation type="submission" date="2019-10" db="EMBL/GenBank/DDBJ databases">
        <title>The sequence and de novo assembly of the wild yak genome.</title>
        <authorList>
            <person name="Liu Y."/>
        </authorList>
    </citation>
    <scope>NUCLEOTIDE SEQUENCE [LARGE SCALE GENOMIC DNA]</scope>
    <source>
        <strain evidence="2">WY2019</strain>
    </source>
</reference>
<gene>
    <name evidence="2" type="ORF">E5288_WYG005017</name>
</gene>
<feature type="region of interest" description="Disordered" evidence="1">
    <location>
        <begin position="1"/>
        <end position="59"/>
    </location>
</feature>
<evidence type="ECO:0000313" key="2">
    <source>
        <dbReference type="EMBL" id="MXQ81791.1"/>
    </source>
</evidence>
<sequence>MLLVPSPPDLRRARPTLSRRPLWWPLPNRSTQESQVTPLQDPGGVPAPDPVGGPRGLSPTFLRGLASVSCQVPDNKRSRRNMSYAVVLLVPGLASISEGLLHPGETRGGEWSNTRGTWVPDDRDP</sequence>
<comment type="caution">
    <text evidence="2">The sequence shown here is derived from an EMBL/GenBank/DDBJ whole genome shotgun (WGS) entry which is preliminary data.</text>
</comment>
<feature type="compositionally biased region" description="Polar residues" evidence="1">
    <location>
        <begin position="28"/>
        <end position="38"/>
    </location>
</feature>
<keyword evidence="3" id="KW-1185">Reference proteome</keyword>
<organism evidence="2 3">
    <name type="scientific">Bos mutus</name>
    <name type="common">wild yak</name>
    <dbReference type="NCBI Taxonomy" id="72004"/>
    <lineage>
        <taxon>Eukaryota</taxon>
        <taxon>Metazoa</taxon>
        <taxon>Chordata</taxon>
        <taxon>Craniata</taxon>
        <taxon>Vertebrata</taxon>
        <taxon>Euteleostomi</taxon>
        <taxon>Mammalia</taxon>
        <taxon>Eutheria</taxon>
        <taxon>Laurasiatheria</taxon>
        <taxon>Artiodactyla</taxon>
        <taxon>Ruminantia</taxon>
        <taxon>Pecora</taxon>
        <taxon>Bovidae</taxon>
        <taxon>Bovinae</taxon>
        <taxon>Bos</taxon>
    </lineage>
</organism>
<protein>
    <submittedName>
        <fullName evidence="2">Uncharacterized protein</fullName>
    </submittedName>
</protein>
<accession>A0A6B0QYL2</accession>
<dbReference type="Proteomes" id="UP000322234">
    <property type="component" value="Unassembled WGS sequence"/>
</dbReference>
<proteinExistence type="predicted"/>